<evidence type="ECO:0000313" key="2">
    <source>
        <dbReference type="EMBL" id="TCV00696.1"/>
    </source>
</evidence>
<keyword evidence="1" id="KW-0472">Membrane</keyword>
<reference evidence="2 3" key="1">
    <citation type="submission" date="2019-03" db="EMBL/GenBank/DDBJ databases">
        <title>Genomic Encyclopedia of Type Strains, Phase IV (KMG-IV): sequencing the most valuable type-strain genomes for metagenomic binning, comparative biology and taxonomic classification.</title>
        <authorList>
            <person name="Goeker M."/>
        </authorList>
    </citation>
    <scope>NUCLEOTIDE SEQUENCE [LARGE SCALE GENOMIC DNA]</scope>
    <source>
        <strain evidence="2 3">DSM 100048</strain>
    </source>
</reference>
<organism evidence="2 3">
    <name type="scientific">Paracandidimonas soli</name>
    <dbReference type="NCBI Taxonomy" id="1917182"/>
    <lineage>
        <taxon>Bacteria</taxon>
        <taxon>Pseudomonadati</taxon>
        <taxon>Pseudomonadota</taxon>
        <taxon>Betaproteobacteria</taxon>
        <taxon>Burkholderiales</taxon>
        <taxon>Alcaligenaceae</taxon>
        <taxon>Paracandidimonas</taxon>
    </lineage>
</organism>
<proteinExistence type="predicted"/>
<dbReference type="RefSeq" id="WP_165972547.1">
    <property type="nucleotide sequence ID" value="NZ_JBEBWM010000049.1"/>
</dbReference>
<feature type="transmembrane region" description="Helical" evidence="1">
    <location>
        <begin position="32"/>
        <end position="51"/>
    </location>
</feature>
<keyword evidence="3" id="KW-1185">Reference proteome</keyword>
<feature type="transmembrane region" description="Helical" evidence="1">
    <location>
        <begin position="6"/>
        <end position="25"/>
    </location>
</feature>
<gene>
    <name evidence="2" type="ORF">EV686_103277</name>
</gene>
<evidence type="ECO:0000313" key="3">
    <source>
        <dbReference type="Proteomes" id="UP000294692"/>
    </source>
</evidence>
<sequence length="55" mass="6048">MFLHNTTLLVIFVAGIILLLIGFGFRDRNPGLILLGTGFLATLFVLIKKAIDLFS</sequence>
<keyword evidence="1" id="KW-1133">Transmembrane helix</keyword>
<comment type="caution">
    <text evidence="2">The sequence shown here is derived from an EMBL/GenBank/DDBJ whole genome shotgun (WGS) entry which is preliminary data.</text>
</comment>
<name>A0A4R3V6Q1_9BURK</name>
<dbReference type="EMBL" id="SMBX01000003">
    <property type="protein sequence ID" value="TCV00696.1"/>
    <property type="molecule type" value="Genomic_DNA"/>
</dbReference>
<dbReference type="AlphaFoldDB" id="A0A4R3V6Q1"/>
<accession>A0A4R3V6Q1</accession>
<keyword evidence="1" id="KW-0812">Transmembrane</keyword>
<dbReference type="Proteomes" id="UP000294692">
    <property type="component" value="Unassembled WGS sequence"/>
</dbReference>
<protein>
    <submittedName>
        <fullName evidence="2">Uncharacterized protein</fullName>
    </submittedName>
</protein>
<evidence type="ECO:0000256" key="1">
    <source>
        <dbReference type="SAM" id="Phobius"/>
    </source>
</evidence>